<organism evidence="1 2">
    <name type="scientific">Actinomadura yumaensis</name>
    <dbReference type="NCBI Taxonomy" id="111807"/>
    <lineage>
        <taxon>Bacteria</taxon>
        <taxon>Bacillati</taxon>
        <taxon>Actinomycetota</taxon>
        <taxon>Actinomycetes</taxon>
        <taxon>Streptosporangiales</taxon>
        <taxon>Thermomonosporaceae</taxon>
        <taxon>Actinomadura</taxon>
    </lineage>
</organism>
<gene>
    <name evidence="1" type="ORF">ACFQKB_04690</name>
</gene>
<proteinExistence type="predicted"/>
<dbReference type="EMBL" id="JBHSXS010000002">
    <property type="protein sequence ID" value="MFC6879058.1"/>
    <property type="molecule type" value="Genomic_DNA"/>
</dbReference>
<reference evidence="2" key="1">
    <citation type="journal article" date="2019" name="Int. J. Syst. Evol. Microbiol.">
        <title>The Global Catalogue of Microorganisms (GCM) 10K type strain sequencing project: providing services to taxonomists for standard genome sequencing and annotation.</title>
        <authorList>
            <consortium name="The Broad Institute Genomics Platform"/>
            <consortium name="The Broad Institute Genome Sequencing Center for Infectious Disease"/>
            <person name="Wu L."/>
            <person name="Ma J."/>
        </authorList>
    </citation>
    <scope>NUCLEOTIDE SEQUENCE [LARGE SCALE GENOMIC DNA]</scope>
    <source>
        <strain evidence="2">JCM 3369</strain>
    </source>
</reference>
<comment type="caution">
    <text evidence="1">The sequence shown here is derived from an EMBL/GenBank/DDBJ whole genome shotgun (WGS) entry which is preliminary data.</text>
</comment>
<protein>
    <recommendedName>
        <fullName evidence="3">Endonuclease</fullName>
    </recommendedName>
</protein>
<name>A0ABW2CD70_9ACTN</name>
<evidence type="ECO:0000313" key="2">
    <source>
        <dbReference type="Proteomes" id="UP001596380"/>
    </source>
</evidence>
<accession>A0ABW2CD70</accession>
<evidence type="ECO:0000313" key="1">
    <source>
        <dbReference type="EMBL" id="MFC6879058.1"/>
    </source>
</evidence>
<evidence type="ECO:0008006" key="3">
    <source>
        <dbReference type="Google" id="ProtNLM"/>
    </source>
</evidence>
<dbReference type="Proteomes" id="UP001596380">
    <property type="component" value="Unassembled WGS sequence"/>
</dbReference>
<dbReference type="RefSeq" id="WP_160823754.1">
    <property type="nucleotide sequence ID" value="NZ_JBHSXS010000002.1"/>
</dbReference>
<keyword evidence="2" id="KW-1185">Reference proteome</keyword>
<sequence>MDERTKATVRALLDRYPRGYVQETAGFTVTATAAGLFRLACLAILADDGAPSATAVGAARAVLSGHRDSAPEMAKVEEHDLADVLAQADLDRPEEGARDLAAATRLIMDRYGGDLNRLRDAADGDPARLRDLLGEIPGMDGAGLTVFLREAQMFWPEAGPFVDDRAARAAERLDLPSDPERLLRDVARGGGEEELSWLAGALALVDARGEYDDVRKAA</sequence>